<organism evidence="2 3">
    <name type="scientific">Tsukamurella paurometabola</name>
    <name type="common">Corynebacterium paurometabolum</name>
    <dbReference type="NCBI Taxonomy" id="2061"/>
    <lineage>
        <taxon>Bacteria</taxon>
        <taxon>Bacillati</taxon>
        <taxon>Actinomycetota</taxon>
        <taxon>Actinomycetes</taxon>
        <taxon>Mycobacteriales</taxon>
        <taxon>Tsukamurellaceae</taxon>
        <taxon>Tsukamurella</taxon>
    </lineage>
</organism>
<sequence>MSAEAQLALAVLVAGLLVVAVLSAAMAVLQRRADRAEAEADAAVEARFGRDMAGLAEEQHPR</sequence>
<evidence type="ECO:0000313" key="3">
    <source>
        <dbReference type="Proteomes" id="UP000271626"/>
    </source>
</evidence>
<dbReference type="Proteomes" id="UP000271626">
    <property type="component" value="Chromosome"/>
</dbReference>
<protein>
    <submittedName>
        <fullName evidence="2">Uncharacterized protein</fullName>
    </submittedName>
</protein>
<proteinExistence type="predicted"/>
<evidence type="ECO:0000256" key="1">
    <source>
        <dbReference type="SAM" id="Coils"/>
    </source>
</evidence>
<dbReference type="RefSeq" id="WP_126194458.1">
    <property type="nucleotide sequence ID" value="NZ_CP085954.1"/>
</dbReference>
<dbReference type="AlphaFoldDB" id="A0A3P8M9F1"/>
<dbReference type="EMBL" id="LR131273">
    <property type="protein sequence ID" value="VDR37010.1"/>
    <property type="molecule type" value="Genomic_DNA"/>
</dbReference>
<gene>
    <name evidence="2" type="ORF">NCTC10741_00105</name>
</gene>
<name>A0A3P8M9F1_TSUPA</name>
<feature type="coiled-coil region" evidence="1">
    <location>
        <begin position="19"/>
        <end position="46"/>
    </location>
</feature>
<accession>A0A3P8M9F1</accession>
<reference evidence="2 3" key="1">
    <citation type="submission" date="2018-12" db="EMBL/GenBank/DDBJ databases">
        <authorList>
            <consortium name="Pathogen Informatics"/>
        </authorList>
    </citation>
    <scope>NUCLEOTIDE SEQUENCE [LARGE SCALE GENOMIC DNA]</scope>
    <source>
        <strain evidence="2 3">NCTC10741</strain>
    </source>
</reference>
<evidence type="ECO:0000313" key="2">
    <source>
        <dbReference type="EMBL" id="VDR37010.1"/>
    </source>
</evidence>
<keyword evidence="1" id="KW-0175">Coiled coil</keyword>